<reference evidence="1 2" key="1">
    <citation type="journal article" date="2020" name="Cell">
        <title>Large-Scale Comparative Analyses of Tick Genomes Elucidate Their Genetic Diversity and Vector Capacities.</title>
        <authorList>
            <consortium name="Tick Genome and Microbiome Consortium (TIGMIC)"/>
            <person name="Jia N."/>
            <person name="Wang J."/>
            <person name="Shi W."/>
            <person name="Du L."/>
            <person name="Sun Y."/>
            <person name="Zhan W."/>
            <person name="Jiang J.F."/>
            <person name="Wang Q."/>
            <person name="Zhang B."/>
            <person name="Ji P."/>
            <person name="Bell-Sakyi L."/>
            <person name="Cui X.M."/>
            <person name="Yuan T.T."/>
            <person name="Jiang B.G."/>
            <person name="Yang W.F."/>
            <person name="Lam T.T."/>
            <person name="Chang Q.C."/>
            <person name="Ding S.J."/>
            <person name="Wang X.J."/>
            <person name="Zhu J.G."/>
            <person name="Ruan X.D."/>
            <person name="Zhao L."/>
            <person name="Wei J.T."/>
            <person name="Ye R.Z."/>
            <person name="Que T.C."/>
            <person name="Du C.H."/>
            <person name="Zhou Y.H."/>
            <person name="Cheng J.X."/>
            <person name="Dai P.F."/>
            <person name="Guo W.B."/>
            <person name="Han X.H."/>
            <person name="Huang E.J."/>
            <person name="Li L.F."/>
            <person name="Wei W."/>
            <person name="Gao Y.C."/>
            <person name="Liu J.Z."/>
            <person name="Shao H.Z."/>
            <person name="Wang X."/>
            <person name="Wang C.C."/>
            <person name="Yang T.C."/>
            <person name="Huo Q.B."/>
            <person name="Li W."/>
            <person name="Chen H.Y."/>
            <person name="Chen S.E."/>
            <person name="Zhou L.G."/>
            <person name="Ni X.B."/>
            <person name="Tian J.H."/>
            <person name="Sheng Y."/>
            <person name="Liu T."/>
            <person name="Pan Y.S."/>
            <person name="Xia L.Y."/>
            <person name="Li J."/>
            <person name="Zhao F."/>
            <person name="Cao W.C."/>
        </authorList>
    </citation>
    <scope>NUCLEOTIDE SEQUENCE [LARGE SCALE GENOMIC DNA]</scope>
    <source>
        <strain evidence="1">Iper-2018</strain>
    </source>
</reference>
<dbReference type="EMBL" id="JABSTQ010009337">
    <property type="protein sequence ID" value="KAG0430300.1"/>
    <property type="molecule type" value="Genomic_DNA"/>
</dbReference>
<sequence>MALQKTTTEHGNPPGTGAKHLLVVGTRAARQRTGKKALSNATARTAKLSLMAAADATNATTGVNPLYTLRKGFSLTKTAPTLDQKSREDDHNTKRAPSDPTTNDAEQQQLCLVKAIPTFGEALKADDHIQLDASGHPTLQNSDSPSAADMNCHQASWSSRDPSGDDEMDQAAWSTVVSRGARKKAIAPTPMKKQPGGDGDKHDTVILRPRERVRVTELSPKDLKTALAKSIDNHSKYERCYRIRIQEVTNTIAVDTWLPHLAEHFLKLKTIRTPDKEISVSTYLALNGNQVRGVIYGIDPTDDPENLLPNLVSTTHWILEARPMGKNSKTALITFEGKRTPRYITYYDCMRQVCAYRPRAVVCTHCHAIGHKADICPNEEEQRCPDCRREHMHGENGCIDTSPQCKNCKGAHLATDSSCPKWREANEQLRQNEKTRGKPTRNRRRVPRSRWSSDTGPRDESGQRDRAAQLPKGEEIPPPTPPPKTEGHFPALPKTAIAPATSTIEEREDEDITRMVQAMKAALMGSRSRVPTRGQMEKTTQRHFEPLQHQATYTATNMSQASSDRDQALVKRAEFKTSMEGMIASIKADLQNTIMSLDTLKERADALKDAQLNRLKTTEAGRAILRHIGYATDHLPTLSNRSLEDTTMQLTTFAPLARNMGKDHEKRRFQRVMDHIDFVREYSRNLPNMYIYTDAALRRDGQGAIGWFMLNSQMTCSQVLKGECSLKEAELQAILAGAKHAATHCNKTEALYKHVWVSTDSREAHAECDKVDTHSNTVRQLRELGQQFADEGRVLRIGRVPGHSGIYGNEEADNAARTALEAEPARPDQEQQEQSQEGENDIIPFDPDEFLSLGRTRRRKTLTDLVPQDPDGELPAEYSRSDRVILRRIRTNTAITPALQAKLDRARRVRHPDDPGPVIDGDCTRCGSKNLSFTEWEMDTAIKQCRSKSTPGSVEITAPMLKNASESARRAMLQWFTQIWDTGDFLEEWRISVVMPIPKSGLPATDPVNMRPISLTSIMGKLMEGMVLARIQHNTGFRVNLSTHDSLLMIYNDVIDRPRSDESLRVIVSIDIKKAFDSVPHDTVIGKMEKQGLTGAVLSPTLFNIVKAKLLWWLYKIDKPKATAYADDVTIWTVEKIKDLPVQQKETHTARVDHTEEGRAVASYIGITLLKTLDPLPSSKAPWEVISVTQGAKPLPKYMDPERHKARRKWYAQQHKREVKEVLASQHNTVVYVDVAREGKEYAARAVYYRGEGATLFDIATTCSRGTEFTPDTVEVGLLFTLGVYVIYMDSQEAVRKRHKLKATASPTVHAIFDTAVSPRRKHGTRISVRWVPRHQKIS</sequence>
<proteinExistence type="predicted"/>
<name>A0AC60QAM2_IXOPE</name>
<protein>
    <submittedName>
        <fullName evidence="1">Uncharacterized protein</fullName>
    </submittedName>
</protein>
<gene>
    <name evidence="1" type="ORF">HPB47_022830</name>
</gene>
<evidence type="ECO:0000313" key="2">
    <source>
        <dbReference type="Proteomes" id="UP000805193"/>
    </source>
</evidence>
<dbReference type="Proteomes" id="UP000805193">
    <property type="component" value="Unassembled WGS sequence"/>
</dbReference>
<evidence type="ECO:0000313" key="1">
    <source>
        <dbReference type="EMBL" id="KAG0430300.1"/>
    </source>
</evidence>
<comment type="caution">
    <text evidence="1">The sequence shown here is derived from an EMBL/GenBank/DDBJ whole genome shotgun (WGS) entry which is preliminary data.</text>
</comment>
<organism evidence="1 2">
    <name type="scientific">Ixodes persulcatus</name>
    <name type="common">Taiga tick</name>
    <dbReference type="NCBI Taxonomy" id="34615"/>
    <lineage>
        <taxon>Eukaryota</taxon>
        <taxon>Metazoa</taxon>
        <taxon>Ecdysozoa</taxon>
        <taxon>Arthropoda</taxon>
        <taxon>Chelicerata</taxon>
        <taxon>Arachnida</taxon>
        <taxon>Acari</taxon>
        <taxon>Parasitiformes</taxon>
        <taxon>Ixodida</taxon>
        <taxon>Ixodoidea</taxon>
        <taxon>Ixodidae</taxon>
        <taxon>Ixodinae</taxon>
        <taxon>Ixodes</taxon>
    </lineage>
</organism>
<keyword evidence="2" id="KW-1185">Reference proteome</keyword>
<accession>A0AC60QAM2</accession>